<dbReference type="SUPFAM" id="SSF56300">
    <property type="entry name" value="Metallo-dependent phosphatases"/>
    <property type="match status" value="1"/>
</dbReference>
<keyword evidence="3" id="KW-1133">Transmembrane helix</keyword>
<evidence type="ECO:0000313" key="4">
    <source>
        <dbReference type="EMBL" id="OGE57959.1"/>
    </source>
</evidence>
<evidence type="ECO:0008006" key="6">
    <source>
        <dbReference type="Google" id="ProtNLM"/>
    </source>
</evidence>
<dbReference type="RefSeq" id="XP_022493382.1">
    <property type="nucleotide sequence ID" value="XM_022626822.1"/>
</dbReference>
<accession>A0A1F5LY90</accession>
<feature type="compositionally biased region" description="Basic and acidic residues" evidence="2">
    <location>
        <begin position="597"/>
        <end position="610"/>
    </location>
</feature>
<protein>
    <recommendedName>
        <fullName evidence="6">Calcineurin-like phosphoesterase domain-containing protein</fullName>
    </recommendedName>
</protein>
<name>A0A1F5LY90_PENAI</name>
<reference evidence="4 5" key="1">
    <citation type="journal article" date="2016" name="Sci. Rep.">
        <title>Penicillium arizonense, a new, genome sequenced fungal species, reveals a high chemical diversity in secreted metabolites.</title>
        <authorList>
            <person name="Grijseels S."/>
            <person name="Nielsen J.C."/>
            <person name="Randelovic M."/>
            <person name="Nielsen J."/>
            <person name="Nielsen K.F."/>
            <person name="Workman M."/>
            <person name="Frisvad J.C."/>
        </authorList>
    </citation>
    <scope>NUCLEOTIDE SEQUENCE [LARGE SCALE GENOMIC DNA]</scope>
    <source>
        <strain evidence="4 5">CBS 141311</strain>
    </source>
</reference>
<dbReference type="GO" id="GO:0006506">
    <property type="term" value="P:GPI anchor biosynthetic process"/>
    <property type="evidence" value="ECO:0007669"/>
    <property type="project" value="InterPro"/>
</dbReference>
<keyword evidence="3" id="KW-0812">Transmembrane</keyword>
<dbReference type="EMBL" id="LXJU01000001">
    <property type="protein sequence ID" value="OGE57959.1"/>
    <property type="molecule type" value="Genomic_DNA"/>
</dbReference>
<gene>
    <name evidence="4" type="ORF">PENARI_c001G08818</name>
</gene>
<dbReference type="PANTHER" id="PTHR13315">
    <property type="entry name" value="METALLO PHOSPHOESTERASE RELATED"/>
    <property type="match status" value="1"/>
</dbReference>
<sequence>MSLRWLLSRTLAILLPLTVTATVYLYFYPVFNGCAFPLPRSHASESEPKSSIRQFHQNAVLNTFLQHLGISPSTPDPTTEPAIFRLLVLADPQLEGDTSLPFPEYELYPRIQTHWRAVQEAISNATTTTPKTPFAQALLNETVLSNITTSLHELATEDIPRAFKSALKRLDLFGNDFYLAHIYRTLFWWTRPTHTTVLGDLVGSQWISNEEFAWRGYRYWNRVFHGGERVDDNLTRTGAVGAGSKDKAAPPVELLGVDADPAWARRIINIAGNHDIGYAGDIDEARMERFERVFGRANWDVRFEHFPVNVSVSAGEGSSSSARESVVTPTLHLINLNSLMFDTPALSSVVQDRTYAYLNELIAHRLAPVEDRSAFTLLLTHLPLHKPDGICTDGPYFSFHESEDDDGPDGVPRWRESGLKEQNHISDTLSAGGILQGIFGMSGDDRAPVGGQGRNGLILTGHDHTGCDAVHYVNRTSKEVGDDQEKKEEDQRTKSPSRVWKWDAKRFEENQQINSPSIREVTLRSMMGEFGGNAGLLSAWYDQAVGEWSYEITMCPAGVQHIWWAVHVLVLVTLGVTLVWFLLGFVASGNDGARIDARSQSDRKEQKLRPQESSNVQLEESKTGGQKK</sequence>
<feature type="transmembrane region" description="Helical" evidence="3">
    <location>
        <begin position="12"/>
        <end position="31"/>
    </location>
</feature>
<dbReference type="GO" id="GO:0005783">
    <property type="term" value="C:endoplasmic reticulum"/>
    <property type="evidence" value="ECO:0007669"/>
    <property type="project" value="TreeGrafter"/>
</dbReference>
<feature type="compositionally biased region" description="Basic and acidic residues" evidence="2">
    <location>
        <begin position="476"/>
        <end position="493"/>
    </location>
</feature>
<keyword evidence="1 3" id="KW-0472">Membrane</keyword>
<dbReference type="AlphaFoldDB" id="A0A1F5LY90"/>
<evidence type="ECO:0000313" key="5">
    <source>
        <dbReference type="Proteomes" id="UP000177622"/>
    </source>
</evidence>
<organism evidence="4 5">
    <name type="scientific">Penicillium arizonense</name>
    <dbReference type="NCBI Taxonomy" id="1835702"/>
    <lineage>
        <taxon>Eukaryota</taxon>
        <taxon>Fungi</taxon>
        <taxon>Dikarya</taxon>
        <taxon>Ascomycota</taxon>
        <taxon>Pezizomycotina</taxon>
        <taxon>Eurotiomycetes</taxon>
        <taxon>Eurotiomycetidae</taxon>
        <taxon>Eurotiales</taxon>
        <taxon>Aspergillaceae</taxon>
        <taxon>Penicillium</taxon>
    </lineage>
</organism>
<evidence type="ECO:0000256" key="1">
    <source>
        <dbReference type="ARBA" id="ARBA00023136"/>
    </source>
</evidence>
<dbReference type="GO" id="GO:0016020">
    <property type="term" value="C:membrane"/>
    <property type="evidence" value="ECO:0007669"/>
    <property type="project" value="GOC"/>
</dbReference>
<dbReference type="InterPro" id="IPR033308">
    <property type="entry name" value="PGAP5/Cdc1/Ted1"/>
</dbReference>
<dbReference type="STRING" id="1835702.A0A1F5LY90"/>
<dbReference type="InterPro" id="IPR029052">
    <property type="entry name" value="Metallo-depent_PP-like"/>
</dbReference>
<feature type="region of interest" description="Disordered" evidence="2">
    <location>
        <begin position="597"/>
        <end position="628"/>
    </location>
</feature>
<feature type="transmembrane region" description="Helical" evidence="3">
    <location>
        <begin position="562"/>
        <end position="586"/>
    </location>
</feature>
<proteinExistence type="predicted"/>
<dbReference type="OrthoDB" id="9984693at2759"/>
<feature type="region of interest" description="Disordered" evidence="2">
    <location>
        <begin position="476"/>
        <end position="497"/>
    </location>
</feature>
<keyword evidence="5" id="KW-1185">Reference proteome</keyword>
<evidence type="ECO:0000256" key="2">
    <source>
        <dbReference type="SAM" id="MobiDB-lite"/>
    </source>
</evidence>
<comment type="caution">
    <text evidence="4">The sequence shown here is derived from an EMBL/GenBank/DDBJ whole genome shotgun (WGS) entry which is preliminary data.</text>
</comment>
<dbReference type="Proteomes" id="UP000177622">
    <property type="component" value="Unassembled WGS sequence"/>
</dbReference>
<dbReference type="GeneID" id="34571556"/>
<dbReference type="PANTHER" id="PTHR13315:SF1">
    <property type="entry name" value="PROTEIN TED1"/>
    <property type="match status" value="1"/>
</dbReference>
<evidence type="ECO:0000256" key="3">
    <source>
        <dbReference type="SAM" id="Phobius"/>
    </source>
</evidence>